<keyword evidence="3" id="KW-1185">Reference proteome</keyword>
<dbReference type="Proteomes" id="UP000292082">
    <property type="component" value="Unassembled WGS sequence"/>
</dbReference>
<keyword evidence="1" id="KW-0732">Signal</keyword>
<dbReference type="AlphaFoldDB" id="A0A4Q9PXD8"/>
<organism evidence="2 3">
    <name type="scientific">Dichomitus squalens</name>
    <dbReference type="NCBI Taxonomy" id="114155"/>
    <lineage>
        <taxon>Eukaryota</taxon>
        <taxon>Fungi</taxon>
        <taxon>Dikarya</taxon>
        <taxon>Basidiomycota</taxon>
        <taxon>Agaricomycotina</taxon>
        <taxon>Agaricomycetes</taxon>
        <taxon>Polyporales</taxon>
        <taxon>Polyporaceae</taxon>
        <taxon>Dichomitus</taxon>
    </lineage>
</organism>
<dbReference type="EMBL" id="ML145114">
    <property type="protein sequence ID" value="TBU59392.1"/>
    <property type="molecule type" value="Genomic_DNA"/>
</dbReference>
<evidence type="ECO:0000256" key="1">
    <source>
        <dbReference type="SAM" id="SignalP"/>
    </source>
</evidence>
<feature type="chain" id="PRO_5020836148" description="Secreted protein" evidence="1">
    <location>
        <begin position="30"/>
        <end position="113"/>
    </location>
</feature>
<sequence length="113" mass="12268">MLSLHTCHTKKVLLQCCLVSAVILASATASRIGSSFAYESDTQQMLRHGPFQRHRGSGRLRLRSGLVGVICPFVPHISSAAATSSQGPAAQSQYPHLHRELPPFRVLHGTLRA</sequence>
<feature type="signal peptide" evidence="1">
    <location>
        <begin position="1"/>
        <end position="29"/>
    </location>
</feature>
<evidence type="ECO:0000313" key="3">
    <source>
        <dbReference type="Proteomes" id="UP000292082"/>
    </source>
</evidence>
<evidence type="ECO:0000313" key="2">
    <source>
        <dbReference type="EMBL" id="TBU59392.1"/>
    </source>
</evidence>
<evidence type="ECO:0008006" key="4">
    <source>
        <dbReference type="Google" id="ProtNLM"/>
    </source>
</evidence>
<proteinExistence type="predicted"/>
<name>A0A4Q9PXD8_9APHY</name>
<gene>
    <name evidence="2" type="ORF">BD310DRAFT_413265</name>
</gene>
<accession>A0A4Q9PXD8</accession>
<protein>
    <recommendedName>
        <fullName evidence="4">Secreted protein</fullName>
    </recommendedName>
</protein>
<reference evidence="2 3" key="1">
    <citation type="submission" date="2019-01" db="EMBL/GenBank/DDBJ databases">
        <title>Draft genome sequences of three monokaryotic isolates of the white-rot basidiomycete fungus Dichomitus squalens.</title>
        <authorList>
            <consortium name="DOE Joint Genome Institute"/>
            <person name="Lopez S.C."/>
            <person name="Andreopoulos B."/>
            <person name="Pangilinan J."/>
            <person name="Lipzen A."/>
            <person name="Riley R."/>
            <person name="Ahrendt S."/>
            <person name="Ng V."/>
            <person name="Barry K."/>
            <person name="Daum C."/>
            <person name="Grigoriev I.V."/>
            <person name="Hilden K.S."/>
            <person name="Makela M.R."/>
            <person name="de Vries R.P."/>
        </authorList>
    </citation>
    <scope>NUCLEOTIDE SEQUENCE [LARGE SCALE GENOMIC DNA]</scope>
    <source>
        <strain evidence="2 3">CBS 464.89</strain>
    </source>
</reference>